<dbReference type="InterPro" id="IPR011701">
    <property type="entry name" value="MFS"/>
</dbReference>
<dbReference type="InterPro" id="IPR020846">
    <property type="entry name" value="MFS_dom"/>
</dbReference>
<feature type="transmembrane region" description="Helical" evidence="6">
    <location>
        <begin position="135"/>
        <end position="160"/>
    </location>
</feature>
<dbReference type="AlphaFoldDB" id="A0AAW9D6D1"/>
<dbReference type="InterPro" id="IPR050189">
    <property type="entry name" value="MFS_Efflux_Transporters"/>
</dbReference>
<name>A0AAW9D6D1_BURTH</name>
<dbReference type="PROSITE" id="PS50850">
    <property type="entry name" value="MFS"/>
    <property type="match status" value="1"/>
</dbReference>
<keyword evidence="4 6" id="KW-1133">Transmembrane helix</keyword>
<feature type="transmembrane region" description="Helical" evidence="6">
    <location>
        <begin position="205"/>
        <end position="232"/>
    </location>
</feature>
<feature type="transmembrane region" description="Helical" evidence="6">
    <location>
        <begin position="302"/>
        <end position="319"/>
    </location>
</feature>
<feature type="transmembrane region" description="Helical" evidence="6">
    <location>
        <begin position="105"/>
        <end position="128"/>
    </location>
</feature>
<dbReference type="Proteomes" id="UP001272137">
    <property type="component" value="Unassembled WGS sequence"/>
</dbReference>
<gene>
    <name evidence="8" type="ORF">C7S16_2368</name>
</gene>
<sequence>MKTHETERHALRALASANFATGSMSYGVVGALPSLAADWRIAPGRAALLMAAFSIAFALGAPVLQMLIGHRRRRGMLIAGLLTTSLATLAGALAPSFGWLLATRIVAGIGAGAVSPVATAVGAGLAPAERQGKALAIVFAGVTLSSVVSAPLSAWIAQALGWRATFGWLAAVALGSAAWIAGTVRDASRGERMRAGGLVALLARPATAAGLSVVVLQTGAFFCTYTLILSLLHRRFGASAGEGAFALLVFGVTGVLGNLVAQRVARRWSADPLLIAAMLAMLAVFACLAALAATGFGGDARLVAALALLMLWALMQDLFYPSQLRRVVGLEPHCRGMALALNSSGIFAGISLGSALGGRVADTWGVGLLAPTSAALTVAALIALGISRRYAGEPRASAAASAAACAAASAAACAAGTRAAG</sequence>
<feature type="transmembrane region" description="Helical" evidence="6">
    <location>
        <begin position="44"/>
        <end position="64"/>
    </location>
</feature>
<organism evidence="8 9">
    <name type="scientific">Burkholderia thailandensis</name>
    <dbReference type="NCBI Taxonomy" id="57975"/>
    <lineage>
        <taxon>Bacteria</taxon>
        <taxon>Pseudomonadati</taxon>
        <taxon>Pseudomonadota</taxon>
        <taxon>Betaproteobacteria</taxon>
        <taxon>Burkholderiales</taxon>
        <taxon>Burkholderiaceae</taxon>
        <taxon>Burkholderia</taxon>
        <taxon>pseudomallei group</taxon>
    </lineage>
</organism>
<dbReference type="GO" id="GO:0005886">
    <property type="term" value="C:plasma membrane"/>
    <property type="evidence" value="ECO:0007669"/>
    <property type="project" value="UniProtKB-SubCell"/>
</dbReference>
<dbReference type="PANTHER" id="PTHR43124">
    <property type="entry name" value="PURINE EFFLUX PUMP PBUE"/>
    <property type="match status" value="1"/>
</dbReference>
<feature type="transmembrane region" description="Helical" evidence="6">
    <location>
        <begin position="364"/>
        <end position="386"/>
    </location>
</feature>
<evidence type="ECO:0000259" key="7">
    <source>
        <dbReference type="PROSITE" id="PS50850"/>
    </source>
</evidence>
<evidence type="ECO:0000256" key="1">
    <source>
        <dbReference type="ARBA" id="ARBA00004651"/>
    </source>
</evidence>
<evidence type="ECO:0000256" key="4">
    <source>
        <dbReference type="ARBA" id="ARBA00022989"/>
    </source>
</evidence>
<feature type="transmembrane region" description="Helical" evidence="6">
    <location>
        <begin position="166"/>
        <end position="184"/>
    </location>
</feature>
<evidence type="ECO:0000256" key="5">
    <source>
        <dbReference type="ARBA" id="ARBA00023136"/>
    </source>
</evidence>
<dbReference type="Pfam" id="PF07690">
    <property type="entry name" value="MFS_1"/>
    <property type="match status" value="1"/>
</dbReference>
<comment type="subcellular location">
    <subcellularLocation>
        <location evidence="1">Cell membrane</location>
        <topology evidence="1">Multi-pass membrane protein</topology>
    </subcellularLocation>
</comment>
<dbReference type="EMBL" id="QXCT01000002">
    <property type="protein sequence ID" value="MDW9257444.1"/>
    <property type="molecule type" value="Genomic_DNA"/>
</dbReference>
<feature type="transmembrane region" description="Helical" evidence="6">
    <location>
        <begin position="273"/>
        <end position="296"/>
    </location>
</feature>
<feature type="transmembrane region" description="Helical" evidence="6">
    <location>
        <begin position="76"/>
        <end position="99"/>
    </location>
</feature>
<reference evidence="8" key="1">
    <citation type="submission" date="2018-08" db="EMBL/GenBank/DDBJ databases">
        <title>Identification of Burkholderia cepacia strains that express a Burkholderia pseudomallei-like capsular polysaccharide.</title>
        <authorList>
            <person name="Burtnick M.N."/>
            <person name="Vongsouvath M."/>
            <person name="Newton P."/>
            <person name="Wuthiekanun V."/>
            <person name="Limmathurotsakul D."/>
            <person name="Brett P.J."/>
            <person name="Chantratita N."/>
            <person name="Dance D.A."/>
        </authorList>
    </citation>
    <scope>NUCLEOTIDE SEQUENCE</scope>
    <source>
        <strain evidence="8">SBXCC001</strain>
    </source>
</reference>
<evidence type="ECO:0000256" key="3">
    <source>
        <dbReference type="ARBA" id="ARBA00022692"/>
    </source>
</evidence>
<dbReference type="InterPro" id="IPR036259">
    <property type="entry name" value="MFS_trans_sf"/>
</dbReference>
<feature type="transmembrane region" description="Helical" evidence="6">
    <location>
        <begin position="244"/>
        <end position="261"/>
    </location>
</feature>
<keyword evidence="2" id="KW-1003">Cell membrane</keyword>
<evidence type="ECO:0000313" key="9">
    <source>
        <dbReference type="Proteomes" id="UP001272137"/>
    </source>
</evidence>
<feature type="transmembrane region" description="Helical" evidence="6">
    <location>
        <begin position="12"/>
        <end position="32"/>
    </location>
</feature>
<comment type="caution">
    <text evidence="8">The sequence shown here is derived from an EMBL/GenBank/DDBJ whole genome shotgun (WGS) entry which is preliminary data.</text>
</comment>
<proteinExistence type="predicted"/>
<dbReference type="RefSeq" id="WP_019256189.1">
    <property type="nucleotide sequence ID" value="NZ_JANUQN010000001.1"/>
</dbReference>
<dbReference type="Gene3D" id="1.20.1250.20">
    <property type="entry name" value="MFS general substrate transporter like domains"/>
    <property type="match status" value="1"/>
</dbReference>
<keyword evidence="5 6" id="KW-0472">Membrane</keyword>
<dbReference type="SUPFAM" id="SSF103473">
    <property type="entry name" value="MFS general substrate transporter"/>
    <property type="match status" value="1"/>
</dbReference>
<dbReference type="PANTHER" id="PTHR43124:SF3">
    <property type="entry name" value="CHLORAMPHENICOL EFFLUX PUMP RV0191"/>
    <property type="match status" value="1"/>
</dbReference>
<feature type="domain" description="Major facilitator superfamily (MFS) profile" evidence="7">
    <location>
        <begin position="10"/>
        <end position="391"/>
    </location>
</feature>
<feature type="transmembrane region" description="Helical" evidence="6">
    <location>
        <begin position="339"/>
        <end position="358"/>
    </location>
</feature>
<dbReference type="GO" id="GO:0022857">
    <property type="term" value="F:transmembrane transporter activity"/>
    <property type="evidence" value="ECO:0007669"/>
    <property type="project" value="InterPro"/>
</dbReference>
<evidence type="ECO:0000313" key="8">
    <source>
        <dbReference type="EMBL" id="MDW9257444.1"/>
    </source>
</evidence>
<evidence type="ECO:0000256" key="6">
    <source>
        <dbReference type="SAM" id="Phobius"/>
    </source>
</evidence>
<dbReference type="CDD" id="cd17324">
    <property type="entry name" value="MFS_NepI_like"/>
    <property type="match status" value="1"/>
</dbReference>
<keyword evidence="3 6" id="KW-0812">Transmembrane</keyword>
<protein>
    <submittedName>
        <fullName evidence="8">Major Facilitator Superfamily protein</fullName>
    </submittedName>
</protein>
<accession>A0AAW9D6D1</accession>
<evidence type="ECO:0000256" key="2">
    <source>
        <dbReference type="ARBA" id="ARBA00022475"/>
    </source>
</evidence>